<organism evidence="2 3">
    <name type="scientific">Naegleria lovaniensis</name>
    <name type="common">Amoeba</name>
    <dbReference type="NCBI Taxonomy" id="51637"/>
    <lineage>
        <taxon>Eukaryota</taxon>
        <taxon>Discoba</taxon>
        <taxon>Heterolobosea</taxon>
        <taxon>Tetramitia</taxon>
        <taxon>Eutetramitia</taxon>
        <taxon>Vahlkampfiidae</taxon>
        <taxon>Naegleria</taxon>
    </lineage>
</organism>
<dbReference type="Proteomes" id="UP000816034">
    <property type="component" value="Unassembled WGS sequence"/>
</dbReference>
<dbReference type="AlphaFoldDB" id="A0AA88GNF6"/>
<comment type="caution">
    <text evidence="2">The sequence shown here is derived from an EMBL/GenBank/DDBJ whole genome shotgun (WGS) entry which is preliminary data.</text>
</comment>
<feature type="compositionally biased region" description="Polar residues" evidence="1">
    <location>
        <begin position="355"/>
        <end position="378"/>
    </location>
</feature>
<sequence>MSINQTASSQQEEEHSKKRLEQSPVQGFEEEPSEYEHPKHRKLNPEPPYDIEQIIQNSLQHFSNSMMDQIEGLTTKVQGFETRLQQITQPHQFNNNNHPFDPNLSVPNHLHVPQPTNLFNIPFPTDSNKTDNAPIAPHTTRWINTNDTTGNLFSNNHTTTNAPFNGLSDEALKFYTTSYLKNNWNFAPDHLSKLNGLELAQLLQQSIIRKLLTMTPTGTALTYLIGKYRQLLQNTNIPHVKTEPRPELNLPILNTVLVCSGLTCKALNCSAMSTDLIARAELLALGLLLSNRIANALDCAAENNYTMEDISREINQQLNNTNVHNELKTNIHNNREERKDALNFEYMKNMNKQLTSTKSNSQPTNNKYQKNSNAGSNHNYGKKSNSNTNNGKKGNYSNNSDSKSQSKQ</sequence>
<protein>
    <submittedName>
        <fullName evidence="2">Uncharacterized protein</fullName>
    </submittedName>
</protein>
<feature type="compositionally biased region" description="Low complexity" evidence="1">
    <location>
        <begin position="382"/>
        <end position="408"/>
    </location>
</feature>
<evidence type="ECO:0000256" key="1">
    <source>
        <dbReference type="SAM" id="MobiDB-lite"/>
    </source>
</evidence>
<dbReference type="GeneID" id="68098048"/>
<feature type="region of interest" description="Disordered" evidence="1">
    <location>
        <begin position="355"/>
        <end position="408"/>
    </location>
</feature>
<feature type="region of interest" description="Disordered" evidence="1">
    <location>
        <begin position="1"/>
        <end position="47"/>
    </location>
</feature>
<feature type="compositionally biased region" description="Basic and acidic residues" evidence="1">
    <location>
        <begin position="12"/>
        <end position="21"/>
    </location>
</feature>
<dbReference type="EMBL" id="PYSW02000024">
    <property type="protein sequence ID" value="KAG2382391.1"/>
    <property type="molecule type" value="Genomic_DNA"/>
</dbReference>
<accession>A0AA88GNF6</accession>
<dbReference type="RefSeq" id="XP_044548070.1">
    <property type="nucleotide sequence ID" value="XM_044695360.1"/>
</dbReference>
<reference evidence="2 3" key="1">
    <citation type="journal article" date="2018" name="BMC Genomics">
        <title>The genome of Naegleria lovaniensis, the basis for a comparative approach to unravel pathogenicity factors of the human pathogenic amoeba N. fowleri.</title>
        <authorList>
            <person name="Liechti N."/>
            <person name="Schurch N."/>
            <person name="Bruggmann R."/>
            <person name="Wittwer M."/>
        </authorList>
    </citation>
    <scope>NUCLEOTIDE SEQUENCE [LARGE SCALE GENOMIC DNA]</scope>
    <source>
        <strain evidence="2 3">ATCC 30569</strain>
    </source>
</reference>
<feature type="compositionally biased region" description="Polar residues" evidence="1">
    <location>
        <begin position="1"/>
        <end position="10"/>
    </location>
</feature>
<proteinExistence type="predicted"/>
<gene>
    <name evidence="2" type="ORF">C9374_005593</name>
</gene>
<evidence type="ECO:0000313" key="2">
    <source>
        <dbReference type="EMBL" id="KAG2382391.1"/>
    </source>
</evidence>
<keyword evidence="3" id="KW-1185">Reference proteome</keyword>
<name>A0AA88GNF6_NAELO</name>
<evidence type="ECO:0000313" key="3">
    <source>
        <dbReference type="Proteomes" id="UP000816034"/>
    </source>
</evidence>